<dbReference type="EMBL" id="ML210199">
    <property type="protein sequence ID" value="TFK24524.1"/>
    <property type="molecule type" value="Genomic_DNA"/>
</dbReference>
<dbReference type="GO" id="GO:0005525">
    <property type="term" value="F:GTP binding"/>
    <property type="evidence" value="ECO:0007669"/>
    <property type="project" value="InterPro"/>
</dbReference>
<dbReference type="AlphaFoldDB" id="A0A5C3KVQ8"/>
<evidence type="ECO:0000313" key="2">
    <source>
        <dbReference type="EMBL" id="TFK24524.1"/>
    </source>
</evidence>
<dbReference type="Pfam" id="PF01926">
    <property type="entry name" value="MMR_HSR1"/>
    <property type="match status" value="1"/>
</dbReference>
<dbReference type="InterPro" id="IPR027417">
    <property type="entry name" value="P-loop_NTPase"/>
</dbReference>
<evidence type="ECO:0000259" key="1">
    <source>
        <dbReference type="Pfam" id="PF01926"/>
    </source>
</evidence>
<keyword evidence="3" id="KW-1185">Reference proteome</keyword>
<feature type="domain" description="G" evidence="1">
    <location>
        <begin position="24"/>
        <end position="114"/>
    </location>
</feature>
<evidence type="ECO:0000313" key="3">
    <source>
        <dbReference type="Proteomes" id="UP000307440"/>
    </source>
</evidence>
<protein>
    <recommendedName>
        <fullName evidence="1">G domain-containing protein</fullName>
    </recommendedName>
</protein>
<dbReference type="Proteomes" id="UP000307440">
    <property type="component" value="Unassembled WGS sequence"/>
</dbReference>
<dbReference type="InterPro" id="IPR006073">
    <property type="entry name" value="GTP-bd"/>
</dbReference>
<organism evidence="2 3">
    <name type="scientific">Coprinopsis marcescibilis</name>
    <name type="common">Agaric fungus</name>
    <name type="synonym">Psathyrella marcescibilis</name>
    <dbReference type="NCBI Taxonomy" id="230819"/>
    <lineage>
        <taxon>Eukaryota</taxon>
        <taxon>Fungi</taxon>
        <taxon>Dikarya</taxon>
        <taxon>Basidiomycota</taxon>
        <taxon>Agaricomycotina</taxon>
        <taxon>Agaricomycetes</taxon>
        <taxon>Agaricomycetidae</taxon>
        <taxon>Agaricales</taxon>
        <taxon>Agaricineae</taxon>
        <taxon>Psathyrellaceae</taxon>
        <taxon>Coprinopsis</taxon>
    </lineage>
</organism>
<sequence>MSSREAFEDADNLRLRPNGQKFLILLGETGSGKSTFVNQCLSNLGVSEERYADVGSSSGIQSVTKNVTFYPALSEGHSSSGLNWNLVDTPGFDNSDTSLDDEEIKNMIVRTLGAQGSRTRKCAVIYFQSTRGLGTSSPFFHTLEREIRTSTITVECVTLTRLLGQSLTRCSKTSLDELTGVPVQLAQSELKRAKRAWSRRANSATEIGSTAETEAIQKTSWWNLLLDQVSPPRTRRQTTIIAE</sequence>
<dbReference type="SUPFAM" id="SSF52540">
    <property type="entry name" value="P-loop containing nucleoside triphosphate hydrolases"/>
    <property type="match status" value="1"/>
</dbReference>
<proteinExistence type="predicted"/>
<gene>
    <name evidence="2" type="ORF">FA15DRAFT_704504</name>
</gene>
<accession>A0A5C3KVQ8</accession>
<reference evidence="2 3" key="1">
    <citation type="journal article" date="2019" name="Nat. Ecol. Evol.">
        <title>Megaphylogeny resolves global patterns of mushroom evolution.</title>
        <authorList>
            <person name="Varga T."/>
            <person name="Krizsan K."/>
            <person name="Foldi C."/>
            <person name="Dima B."/>
            <person name="Sanchez-Garcia M."/>
            <person name="Sanchez-Ramirez S."/>
            <person name="Szollosi G.J."/>
            <person name="Szarkandi J.G."/>
            <person name="Papp V."/>
            <person name="Albert L."/>
            <person name="Andreopoulos W."/>
            <person name="Angelini C."/>
            <person name="Antonin V."/>
            <person name="Barry K.W."/>
            <person name="Bougher N.L."/>
            <person name="Buchanan P."/>
            <person name="Buyck B."/>
            <person name="Bense V."/>
            <person name="Catcheside P."/>
            <person name="Chovatia M."/>
            <person name="Cooper J."/>
            <person name="Damon W."/>
            <person name="Desjardin D."/>
            <person name="Finy P."/>
            <person name="Geml J."/>
            <person name="Haridas S."/>
            <person name="Hughes K."/>
            <person name="Justo A."/>
            <person name="Karasinski D."/>
            <person name="Kautmanova I."/>
            <person name="Kiss B."/>
            <person name="Kocsube S."/>
            <person name="Kotiranta H."/>
            <person name="LaButti K.M."/>
            <person name="Lechner B.E."/>
            <person name="Liimatainen K."/>
            <person name="Lipzen A."/>
            <person name="Lukacs Z."/>
            <person name="Mihaltcheva S."/>
            <person name="Morgado L.N."/>
            <person name="Niskanen T."/>
            <person name="Noordeloos M.E."/>
            <person name="Ohm R.A."/>
            <person name="Ortiz-Santana B."/>
            <person name="Ovrebo C."/>
            <person name="Racz N."/>
            <person name="Riley R."/>
            <person name="Savchenko A."/>
            <person name="Shiryaev A."/>
            <person name="Soop K."/>
            <person name="Spirin V."/>
            <person name="Szebenyi C."/>
            <person name="Tomsovsky M."/>
            <person name="Tulloss R.E."/>
            <person name="Uehling J."/>
            <person name="Grigoriev I.V."/>
            <person name="Vagvolgyi C."/>
            <person name="Papp T."/>
            <person name="Martin F.M."/>
            <person name="Miettinen O."/>
            <person name="Hibbett D.S."/>
            <person name="Nagy L.G."/>
        </authorList>
    </citation>
    <scope>NUCLEOTIDE SEQUENCE [LARGE SCALE GENOMIC DNA]</scope>
    <source>
        <strain evidence="2 3">CBS 121175</strain>
    </source>
</reference>
<dbReference type="Gene3D" id="3.40.50.300">
    <property type="entry name" value="P-loop containing nucleotide triphosphate hydrolases"/>
    <property type="match status" value="1"/>
</dbReference>
<name>A0A5C3KVQ8_COPMA</name>
<dbReference type="OrthoDB" id="8954335at2759"/>